<evidence type="ECO:0000313" key="4">
    <source>
        <dbReference type="Proteomes" id="UP000230002"/>
    </source>
</evidence>
<sequence length="230" mass="25798">MFVIQCIYRDPDTLYEASPSHVVLVDNTDRSNATIVMFRIVVVIRTSQFIQELLVVALTWWYSYQSYRISKGISLGKTVSSLLLYNGSIYFLFLAALYIFDVFSQTASVSDTVVVVNNFATMFFDPITSIILCRFMLSLNELHASISSMTRSGIDSRQVRQLATSAVLQFAAQPTDSLPSFLASFSYPVHVESILQDPDSDEFSDDGSEEQELEECGGVDPVLSLYRIEV</sequence>
<organism evidence="3 4">
    <name type="scientific">Ganoderma sinense ZZ0214-1</name>
    <dbReference type="NCBI Taxonomy" id="1077348"/>
    <lineage>
        <taxon>Eukaryota</taxon>
        <taxon>Fungi</taxon>
        <taxon>Dikarya</taxon>
        <taxon>Basidiomycota</taxon>
        <taxon>Agaricomycotina</taxon>
        <taxon>Agaricomycetes</taxon>
        <taxon>Polyporales</taxon>
        <taxon>Polyporaceae</taxon>
        <taxon>Ganoderma</taxon>
    </lineage>
</organism>
<dbReference type="Proteomes" id="UP000230002">
    <property type="component" value="Unassembled WGS sequence"/>
</dbReference>
<accession>A0A2G8S8Q1</accession>
<keyword evidence="4" id="KW-1185">Reference proteome</keyword>
<protein>
    <submittedName>
        <fullName evidence="3">Uncharacterized protein</fullName>
    </submittedName>
</protein>
<evidence type="ECO:0000256" key="1">
    <source>
        <dbReference type="SAM" id="Phobius"/>
    </source>
</evidence>
<name>A0A2G8S8Q1_9APHY</name>
<feature type="transmembrane region" description="Helical" evidence="1">
    <location>
        <begin position="82"/>
        <end position="100"/>
    </location>
</feature>
<comment type="caution">
    <text evidence="3">The sequence shown here is derived from an EMBL/GenBank/DDBJ whole genome shotgun (WGS) entry which is preliminary data.</text>
</comment>
<feature type="transmembrane region" description="Helical" evidence="1">
    <location>
        <begin position="120"/>
        <end position="139"/>
    </location>
</feature>
<dbReference type="OrthoDB" id="2756950at2759"/>
<keyword evidence="1" id="KW-0472">Membrane</keyword>
<evidence type="ECO:0000313" key="2">
    <source>
        <dbReference type="EMBL" id="PIL30128.1"/>
    </source>
</evidence>
<feature type="transmembrane region" description="Helical" evidence="1">
    <location>
        <begin position="36"/>
        <end position="61"/>
    </location>
</feature>
<evidence type="ECO:0000313" key="3">
    <source>
        <dbReference type="EMBL" id="PIL30153.1"/>
    </source>
</evidence>
<dbReference type="EMBL" id="AYKW01000016">
    <property type="protein sequence ID" value="PIL30153.1"/>
    <property type="molecule type" value="Genomic_DNA"/>
</dbReference>
<dbReference type="EMBL" id="AYKW01000016">
    <property type="protein sequence ID" value="PIL30128.1"/>
    <property type="molecule type" value="Genomic_DNA"/>
</dbReference>
<proteinExistence type="predicted"/>
<keyword evidence="1" id="KW-1133">Transmembrane helix</keyword>
<dbReference type="AlphaFoldDB" id="A0A2G8S8Q1"/>
<reference evidence="3 4" key="1">
    <citation type="journal article" date="2015" name="Sci. Rep.">
        <title>Chromosome-level genome map provides insights into diverse defense mechanisms in the medicinal fungus Ganoderma sinense.</title>
        <authorList>
            <person name="Zhu Y."/>
            <person name="Xu J."/>
            <person name="Sun C."/>
            <person name="Zhou S."/>
            <person name="Xu H."/>
            <person name="Nelson D.R."/>
            <person name="Qian J."/>
            <person name="Song J."/>
            <person name="Luo H."/>
            <person name="Xiang L."/>
            <person name="Li Y."/>
            <person name="Xu Z."/>
            <person name="Ji A."/>
            <person name="Wang L."/>
            <person name="Lu S."/>
            <person name="Hayward A."/>
            <person name="Sun W."/>
            <person name="Li X."/>
            <person name="Schwartz D.C."/>
            <person name="Wang Y."/>
            <person name="Chen S."/>
        </authorList>
    </citation>
    <scope>NUCLEOTIDE SEQUENCE [LARGE SCALE GENOMIC DNA]</scope>
    <source>
        <strain evidence="3 4">ZZ0214-1</strain>
    </source>
</reference>
<gene>
    <name evidence="2" type="ORF">GSI_07705</name>
    <name evidence="3" type="ORF">GSI_07731</name>
</gene>
<keyword evidence="1" id="KW-0812">Transmembrane</keyword>